<dbReference type="GO" id="GO:0051537">
    <property type="term" value="F:2 iron, 2 sulfur cluster binding"/>
    <property type="evidence" value="ECO:0007669"/>
    <property type="project" value="UniProtKB-KW"/>
</dbReference>
<dbReference type="PRINTS" id="PR00355">
    <property type="entry name" value="ADRENODOXIN"/>
</dbReference>
<dbReference type="Pfam" id="PF00111">
    <property type="entry name" value="Fer2"/>
    <property type="match status" value="1"/>
</dbReference>
<comment type="similarity">
    <text evidence="1">Belongs to the adrenodoxin/putidaredoxin family.</text>
</comment>
<evidence type="ECO:0000259" key="7">
    <source>
        <dbReference type="PROSITE" id="PS51085"/>
    </source>
</evidence>
<keyword evidence="4" id="KW-0408">Iron</keyword>
<dbReference type="CDD" id="cd00207">
    <property type="entry name" value="fer2"/>
    <property type="match status" value="1"/>
</dbReference>
<dbReference type="SUPFAM" id="SSF54292">
    <property type="entry name" value="2Fe-2S ferredoxin-like"/>
    <property type="match status" value="1"/>
</dbReference>
<evidence type="ECO:0000256" key="5">
    <source>
        <dbReference type="ARBA" id="ARBA00023014"/>
    </source>
</evidence>
<dbReference type="InterPro" id="IPR012675">
    <property type="entry name" value="Beta-grasp_dom_sf"/>
</dbReference>
<proteinExistence type="inferred from homology"/>
<organism evidence="8">
    <name type="scientific">Streptomyces bottropensis</name>
    <dbReference type="NCBI Taxonomy" id="42235"/>
    <lineage>
        <taxon>Bacteria</taxon>
        <taxon>Bacillati</taxon>
        <taxon>Actinomycetota</taxon>
        <taxon>Actinomycetes</taxon>
        <taxon>Kitasatosporales</taxon>
        <taxon>Streptomycetaceae</taxon>
        <taxon>Streptomyces</taxon>
    </lineage>
</organism>
<dbReference type="InterPro" id="IPR001055">
    <property type="entry name" value="Adrenodoxin-like"/>
</dbReference>
<evidence type="ECO:0000313" key="8">
    <source>
        <dbReference type="EMBL" id="AKT74278.1"/>
    </source>
</evidence>
<evidence type="ECO:0000256" key="2">
    <source>
        <dbReference type="ARBA" id="ARBA00022714"/>
    </source>
</evidence>
<protein>
    <submittedName>
        <fullName evidence="8">TxnO4</fullName>
    </submittedName>
</protein>
<dbReference type="GO" id="GO:0005829">
    <property type="term" value="C:cytosol"/>
    <property type="evidence" value="ECO:0007669"/>
    <property type="project" value="TreeGrafter"/>
</dbReference>
<dbReference type="AlphaFoldDB" id="A0A0K1H2Z2"/>
<evidence type="ECO:0000256" key="1">
    <source>
        <dbReference type="ARBA" id="ARBA00010914"/>
    </source>
</evidence>
<feature type="domain" description="2Fe-2S ferredoxin-type" evidence="7">
    <location>
        <begin position="2"/>
        <end position="106"/>
    </location>
</feature>
<evidence type="ECO:0000256" key="6">
    <source>
        <dbReference type="ARBA" id="ARBA00034078"/>
    </source>
</evidence>
<dbReference type="PANTHER" id="PTHR23426">
    <property type="entry name" value="FERREDOXIN/ADRENODOXIN"/>
    <property type="match status" value="1"/>
</dbReference>
<accession>A0A0K1H2Z2</accession>
<dbReference type="PROSITE" id="PS51085">
    <property type="entry name" value="2FE2S_FER_2"/>
    <property type="match status" value="1"/>
</dbReference>
<sequence length="107" mass="11389">MAKITYKHPDGTETVAEVAAPNTVMRGAKLNNIEGIVAQCGGSAQCGTCHVYIDEGNTLPLPEMHEAEDDVLYGTAAERRPTSRLSCQLPVTEAVDGLIVHLPTTQV</sequence>
<dbReference type="EMBL" id="KP410250">
    <property type="protein sequence ID" value="AKT74278.1"/>
    <property type="molecule type" value="Genomic_DNA"/>
</dbReference>
<evidence type="ECO:0000256" key="4">
    <source>
        <dbReference type="ARBA" id="ARBA00023004"/>
    </source>
</evidence>
<keyword evidence="5" id="KW-0411">Iron-sulfur</keyword>
<name>A0A0K1H2Z2_9ACTN</name>
<dbReference type="GO" id="GO:0046872">
    <property type="term" value="F:metal ion binding"/>
    <property type="evidence" value="ECO:0007669"/>
    <property type="project" value="UniProtKB-KW"/>
</dbReference>
<dbReference type="InterPro" id="IPR001041">
    <property type="entry name" value="2Fe-2S_ferredoxin-type"/>
</dbReference>
<reference evidence="8" key="1">
    <citation type="journal article" date="2015" name="Chem. Sci.">
        <title>Biosynthesis of trioxacarcin revealing a different starter unit and complex tailoring steps for type II polyketide synthase.</title>
        <authorList>
            <person name="Zhang M."/>
            <person name="Hou X.-F."/>
            <person name="Qi L.-H."/>
            <person name="Yin Y."/>
            <person name="Li Q."/>
            <person name="Pan H.-X."/>
            <person name="Chen X.-Y."/>
            <person name="Tang G.-L."/>
        </authorList>
    </citation>
    <scope>NUCLEOTIDE SEQUENCE</scope>
    <source>
        <strain evidence="8">DO-45</strain>
    </source>
</reference>
<dbReference type="InterPro" id="IPR036010">
    <property type="entry name" value="2Fe-2S_ferredoxin-like_sf"/>
</dbReference>
<dbReference type="GO" id="GO:0009055">
    <property type="term" value="F:electron transfer activity"/>
    <property type="evidence" value="ECO:0007669"/>
    <property type="project" value="TreeGrafter"/>
</dbReference>
<dbReference type="GO" id="GO:0140647">
    <property type="term" value="P:P450-containing electron transport chain"/>
    <property type="evidence" value="ECO:0007669"/>
    <property type="project" value="InterPro"/>
</dbReference>
<comment type="cofactor">
    <cofactor evidence="6">
        <name>[2Fe-2S] cluster</name>
        <dbReference type="ChEBI" id="CHEBI:190135"/>
    </cofactor>
</comment>
<dbReference type="Gene3D" id="3.10.20.30">
    <property type="match status" value="1"/>
</dbReference>
<keyword evidence="2" id="KW-0001">2Fe-2S</keyword>
<keyword evidence="3" id="KW-0479">Metal-binding</keyword>
<evidence type="ECO:0000256" key="3">
    <source>
        <dbReference type="ARBA" id="ARBA00022723"/>
    </source>
</evidence>
<dbReference type="PANTHER" id="PTHR23426:SF65">
    <property type="entry name" value="FERREDOXIN-2, MITOCHONDRIAL"/>
    <property type="match status" value="1"/>
</dbReference>